<comment type="caution">
    <text evidence="2">The sequence shown here is derived from an EMBL/GenBank/DDBJ whole genome shotgun (WGS) entry which is preliminary data.</text>
</comment>
<gene>
    <name evidence="2" type="ORF">Ate02nite_61520</name>
</gene>
<dbReference type="Proteomes" id="UP000623608">
    <property type="component" value="Unassembled WGS sequence"/>
</dbReference>
<accession>A0A919TX08</accession>
<protein>
    <submittedName>
        <fullName evidence="2">Uncharacterized protein</fullName>
    </submittedName>
</protein>
<organism evidence="2 3">
    <name type="scientific">Paractinoplanes tereljensis</name>
    <dbReference type="NCBI Taxonomy" id="571912"/>
    <lineage>
        <taxon>Bacteria</taxon>
        <taxon>Bacillati</taxon>
        <taxon>Actinomycetota</taxon>
        <taxon>Actinomycetes</taxon>
        <taxon>Micromonosporales</taxon>
        <taxon>Micromonosporaceae</taxon>
        <taxon>Paractinoplanes</taxon>
    </lineage>
</organism>
<dbReference type="EMBL" id="BOMY01000039">
    <property type="protein sequence ID" value="GIF23422.1"/>
    <property type="molecule type" value="Genomic_DNA"/>
</dbReference>
<evidence type="ECO:0000313" key="3">
    <source>
        <dbReference type="Proteomes" id="UP000623608"/>
    </source>
</evidence>
<dbReference type="AlphaFoldDB" id="A0A919TX08"/>
<evidence type="ECO:0000256" key="1">
    <source>
        <dbReference type="SAM" id="MobiDB-lite"/>
    </source>
</evidence>
<name>A0A919TX08_9ACTN</name>
<sequence length="96" mass="9706">MAGLASDETARGANGGQPRECGGHDGVGYDDCCGSEFYLGGGKGHGGCTVSSERDAGPELLTPSTGCRRRASPLTANESAVLVATPHAGRVTSRIR</sequence>
<keyword evidence="3" id="KW-1185">Reference proteome</keyword>
<reference evidence="2" key="1">
    <citation type="submission" date="2021-01" db="EMBL/GenBank/DDBJ databases">
        <title>Whole genome shotgun sequence of Actinoplanes tereljensis NBRC 105297.</title>
        <authorList>
            <person name="Komaki H."/>
            <person name="Tamura T."/>
        </authorList>
    </citation>
    <scope>NUCLEOTIDE SEQUENCE</scope>
    <source>
        <strain evidence="2">NBRC 105297</strain>
    </source>
</reference>
<evidence type="ECO:0000313" key="2">
    <source>
        <dbReference type="EMBL" id="GIF23422.1"/>
    </source>
</evidence>
<proteinExistence type="predicted"/>
<feature type="region of interest" description="Disordered" evidence="1">
    <location>
        <begin position="1"/>
        <end position="22"/>
    </location>
</feature>